<proteinExistence type="predicted"/>
<keyword evidence="2" id="KW-1185">Reference proteome</keyword>
<evidence type="ECO:0000313" key="1">
    <source>
        <dbReference type="EMBL" id="ALA68657.1"/>
    </source>
</evidence>
<dbReference type="PATRIC" id="fig|1408189.4.peg.1961"/>
<protein>
    <submittedName>
        <fullName evidence="1">Uncharacterized protein</fullName>
    </submittedName>
</protein>
<dbReference type="Proteomes" id="UP000058446">
    <property type="component" value="Chromosome"/>
</dbReference>
<dbReference type="AlphaFoldDB" id="A0A0K2H3P6"/>
<evidence type="ECO:0000313" key="2">
    <source>
        <dbReference type="Proteomes" id="UP000058446"/>
    </source>
</evidence>
<accession>A0A0K2H3P6</accession>
<dbReference type="OrthoDB" id="4429406at2"/>
<organism evidence="1 2">
    <name type="scientific">Corynebacterium lactis RW2-5</name>
    <dbReference type="NCBI Taxonomy" id="1408189"/>
    <lineage>
        <taxon>Bacteria</taxon>
        <taxon>Bacillati</taxon>
        <taxon>Actinomycetota</taxon>
        <taxon>Actinomycetes</taxon>
        <taxon>Mycobacteriales</taxon>
        <taxon>Corynebacteriaceae</taxon>
        <taxon>Corynebacterium</taxon>
    </lineage>
</organism>
<dbReference type="KEGG" id="clw:CLAC_09780"/>
<name>A0A0K2H3P6_9CORY</name>
<dbReference type="RefSeq" id="WP_053412726.1">
    <property type="nucleotide sequence ID" value="NZ_CP006841.1"/>
</dbReference>
<dbReference type="STRING" id="1408189.CLAC_09780"/>
<sequence length="207" mass="22616">MPPLSPDQVEQLGRALSAIESMAPALAEMMVPSPPASGVNGGRPPSARGSRPPLPVYLLDVEHAAELCLWDWAQALAYEVQCRPPTSRRLEHVARWLHDRVHDVAERSWADGVLVEVEHHRRVIGDRVSPPEPVARREVPQQGSARQVADALAVLGVRVSHTSLRKWAKQGEIPTTLSDEGVELFDIADCMRAVAAHQCGDDTRSTG</sequence>
<gene>
    <name evidence="1" type="ORF">CLAC_09780</name>
</gene>
<reference evidence="1 2" key="1">
    <citation type="submission" date="2013-10" db="EMBL/GenBank/DDBJ databases">
        <title>Complete genome sequence of Corynebacterium lactis DSM 45799(T), isolated from raw cow milk.</title>
        <authorList>
            <person name="Ruckert C."/>
            <person name="Albersmeier A."/>
            <person name="Lipski A."/>
            <person name="Kalinowski J."/>
        </authorList>
    </citation>
    <scope>NUCLEOTIDE SEQUENCE [LARGE SCALE GENOMIC DNA]</scope>
    <source>
        <strain evidence="1 2">RW2-5</strain>
    </source>
</reference>
<dbReference type="EMBL" id="CP006841">
    <property type="protein sequence ID" value="ALA68657.1"/>
    <property type="molecule type" value="Genomic_DNA"/>
</dbReference>